<feature type="compositionally biased region" description="Basic and acidic residues" evidence="1">
    <location>
        <begin position="51"/>
        <end position="68"/>
    </location>
</feature>
<dbReference type="Proteomes" id="UP000828390">
    <property type="component" value="Unassembled WGS sequence"/>
</dbReference>
<evidence type="ECO:0000313" key="3">
    <source>
        <dbReference type="Proteomes" id="UP000828390"/>
    </source>
</evidence>
<evidence type="ECO:0000313" key="2">
    <source>
        <dbReference type="EMBL" id="KAH3803054.1"/>
    </source>
</evidence>
<reference evidence="2" key="2">
    <citation type="submission" date="2020-11" db="EMBL/GenBank/DDBJ databases">
        <authorList>
            <person name="McCartney M.A."/>
            <person name="Auch B."/>
            <person name="Kono T."/>
            <person name="Mallez S."/>
            <person name="Becker A."/>
            <person name="Gohl D.M."/>
            <person name="Silverstein K.A.T."/>
            <person name="Koren S."/>
            <person name="Bechman K.B."/>
            <person name="Herman A."/>
            <person name="Abrahante J.E."/>
            <person name="Garbe J."/>
        </authorList>
    </citation>
    <scope>NUCLEOTIDE SEQUENCE</scope>
    <source>
        <strain evidence="2">Duluth1</strain>
        <tissue evidence="2">Whole animal</tissue>
    </source>
</reference>
<reference evidence="2" key="1">
    <citation type="journal article" date="2019" name="bioRxiv">
        <title>The Genome of the Zebra Mussel, Dreissena polymorpha: A Resource for Invasive Species Research.</title>
        <authorList>
            <person name="McCartney M.A."/>
            <person name="Auch B."/>
            <person name="Kono T."/>
            <person name="Mallez S."/>
            <person name="Zhang Y."/>
            <person name="Obille A."/>
            <person name="Becker A."/>
            <person name="Abrahante J.E."/>
            <person name="Garbe J."/>
            <person name="Badalamenti J.P."/>
            <person name="Herman A."/>
            <person name="Mangelson H."/>
            <person name="Liachko I."/>
            <person name="Sullivan S."/>
            <person name="Sone E.D."/>
            <person name="Koren S."/>
            <person name="Silverstein K.A.T."/>
            <person name="Beckman K.B."/>
            <person name="Gohl D.M."/>
        </authorList>
    </citation>
    <scope>NUCLEOTIDE SEQUENCE</scope>
    <source>
        <strain evidence="2">Duluth1</strain>
        <tissue evidence="2">Whole animal</tissue>
    </source>
</reference>
<comment type="caution">
    <text evidence="2">The sequence shown here is derived from an EMBL/GenBank/DDBJ whole genome shotgun (WGS) entry which is preliminary data.</text>
</comment>
<dbReference type="EMBL" id="JAIWYP010000007">
    <property type="protein sequence ID" value="KAH3803054.1"/>
    <property type="molecule type" value="Genomic_DNA"/>
</dbReference>
<gene>
    <name evidence="2" type="ORF">DPMN_156753</name>
</gene>
<feature type="region of interest" description="Disordered" evidence="1">
    <location>
        <begin position="43"/>
        <end position="68"/>
    </location>
</feature>
<name>A0A9D4FSW3_DREPO</name>
<keyword evidence="3" id="KW-1185">Reference proteome</keyword>
<proteinExistence type="predicted"/>
<organism evidence="2 3">
    <name type="scientific">Dreissena polymorpha</name>
    <name type="common">Zebra mussel</name>
    <name type="synonym">Mytilus polymorpha</name>
    <dbReference type="NCBI Taxonomy" id="45954"/>
    <lineage>
        <taxon>Eukaryota</taxon>
        <taxon>Metazoa</taxon>
        <taxon>Spiralia</taxon>
        <taxon>Lophotrochozoa</taxon>
        <taxon>Mollusca</taxon>
        <taxon>Bivalvia</taxon>
        <taxon>Autobranchia</taxon>
        <taxon>Heteroconchia</taxon>
        <taxon>Euheterodonta</taxon>
        <taxon>Imparidentia</taxon>
        <taxon>Neoheterodontei</taxon>
        <taxon>Myida</taxon>
        <taxon>Dreissenoidea</taxon>
        <taxon>Dreissenidae</taxon>
        <taxon>Dreissena</taxon>
    </lineage>
</organism>
<accession>A0A9D4FSW3</accession>
<sequence length="68" mass="7679">MKCVKSSVRKDQSENQDVLENVFMSEKNVSQSEKSVINEQSAMLKASISSENEKQVESNVAERQKDIT</sequence>
<dbReference type="AlphaFoldDB" id="A0A9D4FSW3"/>
<protein>
    <submittedName>
        <fullName evidence="2">Uncharacterized protein</fullName>
    </submittedName>
</protein>
<evidence type="ECO:0000256" key="1">
    <source>
        <dbReference type="SAM" id="MobiDB-lite"/>
    </source>
</evidence>